<name>A0A2V4A4R9_9BACT</name>
<dbReference type="AlphaFoldDB" id="A0A2V4A4R9"/>
<proteinExistence type="predicted"/>
<evidence type="ECO:0000313" key="1">
    <source>
        <dbReference type="EMBL" id="PXY02360.1"/>
    </source>
</evidence>
<evidence type="ECO:0008006" key="3">
    <source>
        <dbReference type="Google" id="ProtNLM"/>
    </source>
</evidence>
<gene>
    <name evidence="1" type="ORF">DF185_06850</name>
</gene>
<keyword evidence="2" id="KW-1185">Reference proteome</keyword>
<dbReference type="EMBL" id="QFLI01000002">
    <property type="protein sequence ID" value="PXY02360.1"/>
    <property type="molecule type" value="Genomic_DNA"/>
</dbReference>
<protein>
    <recommendedName>
        <fullName evidence="3">Lipoprotein</fullName>
    </recommendedName>
</protein>
<dbReference type="Proteomes" id="UP000248079">
    <property type="component" value="Unassembled WGS sequence"/>
</dbReference>
<dbReference type="PROSITE" id="PS51257">
    <property type="entry name" value="PROKAR_LIPOPROTEIN"/>
    <property type="match status" value="1"/>
</dbReference>
<reference evidence="1 2" key="1">
    <citation type="submission" date="2018-05" db="EMBL/GenBank/DDBJ databases">
        <title>Marinifilum breve JC075T sp. nov., a marine bacterium isolated from Yongle Blue Hole in the South China Sea.</title>
        <authorList>
            <person name="Fu T."/>
        </authorList>
    </citation>
    <scope>NUCLEOTIDE SEQUENCE [LARGE SCALE GENOMIC DNA]</scope>
    <source>
        <strain evidence="1 2">JC075</strain>
    </source>
</reference>
<organism evidence="1 2">
    <name type="scientific">Marinifilum breve</name>
    <dbReference type="NCBI Taxonomy" id="2184082"/>
    <lineage>
        <taxon>Bacteria</taxon>
        <taxon>Pseudomonadati</taxon>
        <taxon>Bacteroidota</taxon>
        <taxon>Bacteroidia</taxon>
        <taxon>Marinilabiliales</taxon>
        <taxon>Marinifilaceae</taxon>
    </lineage>
</organism>
<comment type="caution">
    <text evidence="1">The sequence shown here is derived from an EMBL/GenBank/DDBJ whole genome shotgun (WGS) entry which is preliminary data.</text>
</comment>
<evidence type="ECO:0000313" key="2">
    <source>
        <dbReference type="Proteomes" id="UP000248079"/>
    </source>
</evidence>
<sequence length="697" mass="77672">MKNFTLRRSLTSTVCIFILSIVLYGCGASGMFSEGKGEFRLAKEEMNKGNSLKGLDHAFNAIIIDSEVKSFKKFVYTHFDNSLTKTKSFLNSSENTSSISDAEKRVEKLQLLVSIYSKVQQVELPFVDPKGKWEWTTSFVDYSEQANASVKYAFDLIMVNGKADIDASRVQDAYEKFIKAYNKYCVSEIRTETAQKITKYFTDFAEENQKSNEIPTLELAHKAWGYALKFSPSLSLASQSRKGVANKISEIYYKNGLELFNSKKVDDNIQSVDQFKLALKWNASHPDAKKSLQAATEKIAEYYYASAIKLEKSKSEKDKIIALYRNAQKWIPDYKDSMYRIYSLQVGSELVSLKKNLAETRKQYTALTGRINTVSTAVNKSCEVMDMLTYVSDQTRSLNTKMKNVGSTLKAFNLIPIVGTVSGVTSKSLSIAQKPVGGLVGKFNTIEKPFIDPTKTAVHNVKVAVDGLKGVVATTKDVLKKSEVTVATIDDCIKTLKKENDFKKVEGAIKEVNKGLKGASDQMRSLNSSLTTFEKGAKALAVMHNPAKKIKNGLGKIKPVLDKASKVTHEMDKVLKKEFGFTGPITRKDYKMSLHKALTAGGKVAEKIADLGMKAAKPIMNKMKIKFPTVPGVDELKGKLDVVKNEYNSIKMNTVKIKDSYQKYSDFQGIISKNLNKIVETTGCRIHVEENQEVAAK</sequence>
<accession>A0A2V4A4R9</accession>